<keyword evidence="2" id="KW-1185">Reference proteome</keyword>
<comment type="caution">
    <text evidence="1">The sequence shown here is derived from an EMBL/GenBank/DDBJ whole genome shotgun (WGS) entry which is preliminary data.</text>
</comment>
<name>A0ABP7GAZ5_9FLAO</name>
<dbReference type="Proteomes" id="UP001500748">
    <property type="component" value="Unassembled WGS sequence"/>
</dbReference>
<reference evidence="2" key="1">
    <citation type="journal article" date="2019" name="Int. J. Syst. Evol. Microbiol.">
        <title>The Global Catalogue of Microorganisms (GCM) 10K type strain sequencing project: providing services to taxonomists for standard genome sequencing and annotation.</title>
        <authorList>
            <consortium name="The Broad Institute Genomics Platform"/>
            <consortium name="The Broad Institute Genome Sequencing Center for Infectious Disease"/>
            <person name="Wu L."/>
            <person name="Ma J."/>
        </authorList>
    </citation>
    <scope>NUCLEOTIDE SEQUENCE [LARGE SCALE GENOMIC DNA]</scope>
    <source>
        <strain evidence="2">JCM 17337</strain>
    </source>
</reference>
<accession>A0ABP7GAZ5</accession>
<evidence type="ECO:0000313" key="1">
    <source>
        <dbReference type="EMBL" id="GAA3756287.1"/>
    </source>
</evidence>
<evidence type="ECO:0008006" key="3">
    <source>
        <dbReference type="Google" id="ProtNLM"/>
    </source>
</evidence>
<proteinExistence type="predicted"/>
<dbReference type="EMBL" id="BAABDU010000002">
    <property type="protein sequence ID" value="GAA3756287.1"/>
    <property type="molecule type" value="Genomic_DNA"/>
</dbReference>
<gene>
    <name evidence="1" type="ORF">GCM10022423_03040</name>
</gene>
<sequence>MNKTNRIFFYDNPYPLGHTLKEFVWSARLDPERGLLFDFHLVTDSYYAEDDSNDDDEHLKSDWQSKTVWENYHNCILSSTEWHYGGIVIGTPENKFDFSKLNSATLTSDLLPLPEGFDFQDLAFHVYLLGHDSCSNNKITLNRNPDNTFEISWTGKIARTYYGDYEFKHDFEVNISNVKFDGIYFRYGLSVEENLKILENCTVDPSIFKIAEDKFEVLNY</sequence>
<organism evidence="1 2">
    <name type="scientific">Flavobacterium ginsengiterrae</name>
    <dbReference type="NCBI Taxonomy" id="871695"/>
    <lineage>
        <taxon>Bacteria</taxon>
        <taxon>Pseudomonadati</taxon>
        <taxon>Bacteroidota</taxon>
        <taxon>Flavobacteriia</taxon>
        <taxon>Flavobacteriales</taxon>
        <taxon>Flavobacteriaceae</taxon>
        <taxon>Flavobacterium</taxon>
    </lineage>
</organism>
<dbReference type="RefSeq" id="WP_345139299.1">
    <property type="nucleotide sequence ID" value="NZ_BAABDU010000002.1"/>
</dbReference>
<evidence type="ECO:0000313" key="2">
    <source>
        <dbReference type="Proteomes" id="UP001500748"/>
    </source>
</evidence>
<protein>
    <recommendedName>
        <fullName evidence="3">Immunity protein 43 domain-containing protein</fullName>
    </recommendedName>
</protein>